<dbReference type="EMBL" id="MU863908">
    <property type="protein sequence ID" value="KAK4201378.1"/>
    <property type="molecule type" value="Genomic_DNA"/>
</dbReference>
<dbReference type="InterPro" id="IPR035986">
    <property type="entry name" value="PKD_dom_sf"/>
</dbReference>
<reference evidence="3" key="2">
    <citation type="submission" date="2023-05" db="EMBL/GenBank/DDBJ databases">
        <authorList>
            <consortium name="Lawrence Berkeley National Laboratory"/>
            <person name="Steindorff A."/>
            <person name="Hensen N."/>
            <person name="Bonometti L."/>
            <person name="Westerberg I."/>
            <person name="Brannstrom I.O."/>
            <person name="Guillou S."/>
            <person name="Cros-Aarteil S."/>
            <person name="Calhoun S."/>
            <person name="Haridas S."/>
            <person name="Kuo A."/>
            <person name="Mondo S."/>
            <person name="Pangilinan J."/>
            <person name="Riley R."/>
            <person name="Labutti K."/>
            <person name="Andreopoulos B."/>
            <person name="Lipzen A."/>
            <person name="Chen C."/>
            <person name="Yanf M."/>
            <person name="Daum C."/>
            <person name="Ng V."/>
            <person name="Clum A."/>
            <person name="Ohm R."/>
            <person name="Martin F."/>
            <person name="Silar P."/>
            <person name="Natvig D."/>
            <person name="Lalanne C."/>
            <person name="Gautier V."/>
            <person name="Ament-Velasquez S.L."/>
            <person name="Kruys A."/>
            <person name="Hutchinson M.I."/>
            <person name="Powell A.J."/>
            <person name="Barry K."/>
            <person name="Miller A.N."/>
            <person name="Grigoriev I.V."/>
            <person name="Debuchy R."/>
            <person name="Gladieux P."/>
            <person name="Thoren M.H."/>
            <person name="Johannesson H."/>
        </authorList>
    </citation>
    <scope>NUCLEOTIDE SEQUENCE</scope>
    <source>
        <strain evidence="3">CBS 315.58</strain>
    </source>
</reference>
<evidence type="ECO:0000259" key="2">
    <source>
        <dbReference type="PROSITE" id="PS50093"/>
    </source>
</evidence>
<dbReference type="CDD" id="cd00146">
    <property type="entry name" value="PKD"/>
    <property type="match status" value="1"/>
</dbReference>
<dbReference type="Pfam" id="PF00801">
    <property type="entry name" value="PKD"/>
    <property type="match status" value="1"/>
</dbReference>
<feature type="domain" description="PKD" evidence="2">
    <location>
        <begin position="612"/>
        <end position="663"/>
    </location>
</feature>
<dbReference type="SUPFAM" id="SSF49299">
    <property type="entry name" value="PKD domain"/>
    <property type="match status" value="1"/>
</dbReference>
<dbReference type="InterPro" id="IPR000601">
    <property type="entry name" value="PKD_dom"/>
</dbReference>
<dbReference type="Gene3D" id="2.60.40.10">
    <property type="entry name" value="Immunoglobulins"/>
    <property type="match status" value="1"/>
</dbReference>
<keyword evidence="1" id="KW-0732">Signal</keyword>
<proteinExistence type="predicted"/>
<comment type="caution">
    <text evidence="3">The sequence shown here is derived from an EMBL/GenBank/DDBJ whole genome shotgun (WGS) entry which is preliminary data.</text>
</comment>
<accession>A0AAN6XIF4</accession>
<dbReference type="Proteomes" id="UP001303160">
    <property type="component" value="Unassembled WGS sequence"/>
</dbReference>
<evidence type="ECO:0000256" key="1">
    <source>
        <dbReference type="SAM" id="SignalP"/>
    </source>
</evidence>
<protein>
    <recommendedName>
        <fullName evidence="2">PKD domain-containing protein</fullName>
    </recommendedName>
</protein>
<dbReference type="InterPro" id="IPR013783">
    <property type="entry name" value="Ig-like_fold"/>
</dbReference>
<sequence>MKPSMASASAFAVTSMAWLAVFGAVSADPKPIIETQALLCQPAFEGGPFRVTEDCVDPTYNVPVFTSETDETSPVPHRRVSGYFNGTKADFNFYLPPPELFKGRFFQHVYPIQDSNARPERVAFGAESGAYTVNVAGVGGYRADAAAAKLSRKVAAEYYLGHSGRIYGYIYGGSGGSYVTAGAMESTFGVWDGGMLLIQGIPMSNPNNWPVRALAGLFLEHQKKNIIDALAPGGSGDPFSVLSEDEQAILKEATALGIPLSSWEAFDDVGRNGMNMLGFFTPLVSGAIQARDPSYPHDFWSKPGYIGTEDSSLGDAFRNALVSFNSTVRNVVLGDGGLPVSAVLSNVPDSTSTLGLVFTIHGANFSAPVKGQLQPENNTLTIDPTSDETVLATLKEGIIVQVDNRLFLSGFALYRHQVPPVQDGYYGYDILRHPDGTPLYPQRDTLMAPLISQGASGGVLHSGNITAKVMVLQTLLDYDAWPWHADWYKRRVKTQLGDQFDNNYRLYYMENGFHYIESPQLEPPASGRVVPSGGHIEQHLLDLSDWVERGIEPPKGSEYTIDELSQVHLTPDVTRRGGIQPLATLTVGGANRTHAVVGEAVTFQLHVEAPPGTGGVVSTEWDFEGTGVYTALDFGRIGPMVETNVTHTYEKPGTFFAGVRVSSQRDSDPETPFARVWNLARMRVIVE</sequence>
<dbReference type="PROSITE" id="PS50093">
    <property type="entry name" value="PKD"/>
    <property type="match status" value="1"/>
</dbReference>
<evidence type="ECO:0000313" key="4">
    <source>
        <dbReference type="Proteomes" id="UP001303160"/>
    </source>
</evidence>
<feature type="signal peptide" evidence="1">
    <location>
        <begin position="1"/>
        <end position="27"/>
    </location>
</feature>
<reference evidence="3" key="1">
    <citation type="journal article" date="2023" name="Mol. Phylogenet. Evol.">
        <title>Genome-scale phylogeny and comparative genomics of the fungal order Sordariales.</title>
        <authorList>
            <person name="Hensen N."/>
            <person name="Bonometti L."/>
            <person name="Westerberg I."/>
            <person name="Brannstrom I.O."/>
            <person name="Guillou S."/>
            <person name="Cros-Aarteil S."/>
            <person name="Calhoun S."/>
            <person name="Haridas S."/>
            <person name="Kuo A."/>
            <person name="Mondo S."/>
            <person name="Pangilinan J."/>
            <person name="Riley R."/>
            <person name="LaButti K."/>
            <person name="Andreopoulos B."/>
            <person name="Lipzen A."/>
            <person name="Chen C."/>
            <person name="Yan M."/>
            <person name="Daum C."/>
            <person name="Ng V."/>
            <person name="Clum A."/>
            <person name="Steindorff A."/>
            <person name="Ohm R.A."/>
            <person name="Martin F."/>
            <person name="Silar P."/>
            <person name="Natvig D.O."/>
            <person name="Lalanne C."/>
            <person name="Gautier V."/>
            <person name="Ament-Velasquez S.L."/>
            <person name="Kruys A."/>
            <person name="Hutchinson M.I."/>
            <person name="Powell A.J."/>
            <person name="Barry K."/>
            <person name="Miller A.N."/>
            <person name="Grigoriev I.V."/>
            <person name="Debuchy R."/>
            <person name="Gladieux P."/>
            <person name="Hiltunen Thoren M."/>
            <person name="Johannesson H."/>
        </authorList>
    </citation>
    <scope>NUCLEOTIDE SEQUENCE</scope>
    <source>
        <strain evidence="3">CBS 315.58</strain>
    </source>
</reference>
<keyword evidence="4" id="KW-1185">Reference proteome</keyword>
<feature type="chain" id="PRO_5042938065" description="PKD domain-containing protein" evidence="1">
    <location>
        <begin position="28"/>
        <end position="687"/>
    </location>
</feature>
<gene>
    <name evidence="3" type="ORF">QBC40DRAFT_295782</name>
</gene>
<dbReference type="AlphaFoldDB" id="A0AAN6XIF4"/>
<organism evidence="3 4">
    <name type="scientific">Triangularia verruculosa</name>
    <dbReference type="NCBI Taxonomy" id="2587418"/>
    <lineage>
        <taxon>Eukaryota</taxon>
        <taxon>Fungi</taxon>
        <taxon>Dikarya</taxon>
        <taxon>Ascomycota</taxon>
        <taxon>Pezizomycotina</taxon>
        <taxon>Sordariomycetes</taxon>
        <taxon>Sordariomycetidae</taxon>
        <taxon>Sordariales</taxon>
        <taxon>Podosporaceae</taxon>
        <taxon>Triangularia</taxon>
    </lineage>
</organism>
<name>A0AAN6XIF4_9PEZI</name>
<evidence type="ECO:0000313" key="3">
    <source>
        <dbReference type="EMBL" id="KAK4201378.1"/>
    </source>
</evidence>